<dbReference type="AlphaFoldDB" id="A0A3B1C9T2"/>
<evidence type="ECO:0000256" key="2">
    <source>
        <dbReference type="ARBA" id="ARBA00022679"/>
    </source>
</evidence>
<evidence type="ECO:0000256" key="3">
    <source>
        <dbReference type="ARBA" id="ARBA00022695"/>
    </source>
</evidence>
<dbReference type="NCBIfam" id="NF003952">
    <property type="entry name" value="PRK05450.1-5"/>
    <property type="match status" value="1"/>
</dbReference>
<dbReference type="GO" id="GO:1901137">
    <property type="term" value="P:carbohydrate derivative biosynthetic process"/>
    <property type="evidence" value="ECO:0007669"/>
    <property type="project" value="UniProtKB-ARBA"/>
</dbReference>
<dbReference type="Gene3D" id="3.90.550.10">
    <property type="entry name" value="Spore Coat Polysaccharide Biosynthesis Protein SpsA, Chain A"/>
    <property type="match status" value="1"/>
</dbReference>
<dbReference type="NCBIfam" id="NF003950">
    <property type="entry name" value="PRK05450.1-3"/>
    <property type="match status" value="1"/>
</dbReference>
<keyword evidence="3 4" id="KW-0548">Nucleotidyltransferase</keyword>
<dbReference type="EMBL" id="UOGD01000021">
    <property type="protein sequence ID" value="VAX15425.1"/>
    <property type="molecule type" value="Genomic_DNA"/>
</dbReference>
<proteinExistence type="inferred from homology"/>
<protein>
    <submittedName>
        <fullName evidence="4">3-deoxy-manno-octulosonate cytidylyltransferase</fullName>
        <ecNumber evidence="4">2.7.7.38</ecNumber>
    </submittedName>
</protein>
<dbReference type="HAMAP" id="MF_00057">
    <property type="entry name" value="KdsB"/>
    <property type="match status" value="1"/>
</dbReference>
<evidence type="ECO:0000313" key="4">
    <source>
        <dbReference type="EMBL" id="VAX15425.1"/>
    </source>
</evidence>
<dbReference type="GO" id="GO:0005829">
    <property type="term" value="C:cytosol"/>
    <property type="evidence" value="ECO:0007669"/>
    <property type="project" value="TreeGrafter"/>
</dbReference>
<dbReference type="SUPFAM" id="SSF53448">
    <property type="entry name" value="Nucleotide-diphospho-sugar transferases"/>
    <property type="match status" value="1"/>
</dbReference>
<dbReference type="PANTHER" id="PTHR42866">
    <property type="entry name" value="3-DEOXY-MANNO-OCTULOSONATE CYTIDYLYLTRANSFERASE"/>
    <property type="match status" value="1"/>
</dbReference>
<keyword evidence="2 4" id="KW-0808">Transferase</keyword>
<dbReference type="InterPro" id="IPR003329">
    <property type="entry name" value="Cytidylyl_trans"/>
</dbReference>
<dbReference type="InterPro" id="IPR029044">
    <property type="entry name" value="Nucleotide-diphossugar_trans"/>
</dbReference>
<dbReference type="EC" id="2.7.7.38" evidence="4"/>
<dbReference type="PANTHER" id="PTHR42866:SF2">
    <property type="entry name" value="3-DEOXY-MANNO-OCTULOSONATE CYTIDYLYLTRANSFERASE, MITOCHONDRIAL"/>
    <property type="match status" value="1"/>
</dbReference>
<dbReference type="NCBIfam" id="TIGR00466">
    <property type="entry name" value="kdsB"/>
    <property type="match status" value="1"/>
</dbReference>
<dbReference type="GO" id="GO:0044281">
    <property type="term" value="P:small molecule metabolic process"/>
    <property type="evidence" value="ECO:0007669"/>
    <property type="project" value="UniProtKB-ARBA"/>
</dbReference>
<name>A0A3B1C9T2_9ZZZZ</name>
<dbReference type="NCBIfam" id="NF009905">
    <property type="entry name" value="PRK13368.1"/>
    <property type="match status" value="1"/>
</dbReference>
<dbReference type="InterPro" id="IPR004528">
    <property type="entry name" value="KdsB"/>
</dbReference>
<dbReference type="Pfam" id="PF02348">
    <property type="entry name" value="CTP_transf_3"/>
    <property type="match status" value="1"/>
</dbReference>
<dbReference type="FunFam" id="3.90.550.10:FF:000011">
    <property type="entry name" value="3-deoxy-manno-octulosonate cytidylyltransferase"/>
    <property type="match status" value="1"/>
</dbReference>
<evidence type="ECO:0000256" key="1">
    <source>
        <dbReference type="ARBA" id="ARBA00004370"/>
    </source>
</evidence>
<accession>A0A3B1C9T2</accession>
<gene>
    <name evidence="4" type="ORF">MNBD_IGNAVI01-685</name>
</gene>
<dbReference type="GO" id="GO:0008690">
    <property type="term" value="F:3-deoxy-manno-octulosonate cytidylyltransferase activity"/>
    <property type="evidence" value="ECO:0007669"/>
    <property type="project" value="UniProtKB-EC"/>
</dbReference>
<dbReference type="GO" id="GO:0016020">
    <property type="term" value="C:membrane"/>
    <property type="evidence" value="ECO:0007669"/>
    <property type="project" value="UniProtKB-SubCell"/>
</dbReference>
<sequence>MSEKQKVIGVIPARYGSSRFPGKIIADIVGKPMIQRVYEQANKSKLLDDLIVAVDDERVLKCVEEFGGKAVMTKVDHQSGTDRLAEAVEKIDADIVVNIQGDQPLFDSLMIDEAVQPMLDDTTIKMSTIKTKVGKESYDDPAVVKVVTDENDFAIYFSRSLIPYSRDGADVNIYEHVGLYVYRKDFLLEISKLPQTYLEKIEMLEQLRVLEKGYKIKVIETKCESISGVSVDTPEDLKKVEKIINDMSID</sequence>
<comment type="subcellular location">
    <subcellularLocation>
        <location evidence="1">Membrane</location>
    </subcellularLocation>
</comment>
<dbReference type="CDD" id="cd02517">
    <property type="entry name" value="CMP-KDO-Synthetase"/>
    <property type="match status" value="1"/>
</dbReference>
<reference evidence="4" key="1">
    <citation type="submission" date="2018-06" db="EMBL/GenBank/DDBJ databases">
        <authorList>
            <person name="Zhirakovskaya E."/>
        </authorList>
    </citation>
    <scope>NUCLEOTIDE SEQUENCE</scope>
</reference>
<organism evidence="4">
    <name type="scientific">hydrothermal vent metagenome</name>
    <dbReference type="NCBI Taxonomy" id="652676"/>
    <lineage>
        <taxon>unclassified sequences</taxon>
        <taxon>metagenomes</taxon>
        <taxon>ecological metagenomes</taxon>
    </lineage>
</organism>